<dbReference type="Pfam" id="PF25543">
    <property type="entry name" value="zf-CCCH_tandem"/>
    <property type="match status" value="1"/>
</dbReference>
<organism evidence="5 6">
    <name type="scientific">Pyrenophora teres f. teres</name>
    <dbReference type="NCBI Taxonomy" id="97479"/>
    <lineage>
        <taxon>Eukaryota</taxon>
        <taxon>Fungi</taxon>
        <taxon>Dikarya</taxon>
        <taxon>Ascomycota</taxon>
        <taxon>Pezizomycotina</taxon>
        <taxon>Dothideomycetes</taxon>
        <taxon>Pleosporomycetidae</taxon>
        <taxon>Pleosporales</taxon>
        <taxon>Pleosporineae</taxon>
        <taxon>Pleosporaceae</taxon>
        <taxon>Pyrenophora</taxon>
    </lineage>
</organism>
<dbReference type="PANTHER" id="PTHR37543">
    <property type="entry name" value="CCCH ZINC FINGER DNA BINDING PROTEIN (AFU_ORTHOLOGUE AFUA_5G12760)"/>
    <property type="match status" value="1"/>
</dbReference>
<evidence type="ECO:0008006" key="7">
    <source>
        <dbReference type="Google" id="ProtNLM"/>
    </source>
</evidence>
<dbReference type="InterPro" id="IPR000571">
    <property type="entry name" value="Znf_CCCH"/>
</dbReference>
<evidence type="ECO:0000313" key="6">
    <source>
        <dbReference type="Proteomes" id="UP000472372"/>
    </source>
</evidence>
<name>A0A6S6W5A3_9PLEO</name>
<accession>A0A6S6W5A3</accession>
<dbReference type="AlphaFoldDB" id="A0A6S6W5A3"/>
<evidence type="ECO:0000259" key="2">
    <source>
        <dbReference type="Pfam" id="PF25540"/>
    </source>
</evidence>
<gene>
    <name evidence="5" type="ORF">PTTW11_06625</name>
</gene>
<feature type="compositionally biased region" description="Basic and acidic residues" evidence="1">
    <location>
        <begin position="428"/>
        <end position="443"/>
    </location>
</feature>
<protein>
    <recommendedName>
        <fullName evidence="7">C3H1-type domain-containing protein</fullName>
    </recommendedName>
</protein>
<evidence type="ECO:0000313" key="5">
    <source>
        <dbReference type="EMBL" id="CAE7179714.1"/>
    </source>
</evidence>
<dbReference type="Pfam" id="PF25540">
    <property type="entry name" value="DUF7923"/>
    <property type="match status" value="1"/>
</dbReference>
<dbReference type="InterPro" id="IPR057654">
    <property type="entry name" value="Znf-CCCH_tandem"/>
</dbReference>
<feature type="domain" description="DUF7923" evidence="2">
    <location>
        <begin position="76"/>
        <end position="238"/>
    </location>
</feature>
<proteinExistence type="predicted"/>
<reference evidence="5" key="1">
    <citation type="submission" date="2021-02" db="EMBL/GenBank/DDBJ databases">
        <authorList>
            <person name="Syme A R."/>
            <person name="Syme A R."/>
            <person name="Moolhuijzen P."/>
        </authorList>
    </citation>
    <scope>NUCLEOTIDE SEQUENCE</scope>
    <source>
        <strain evidence="5">W1-1</strain>
    </source>
</reference>
<feature type="region of interest" description="Disordered" evidence="1">
    <location>
        <begin position="425"/>
        <end position="457"/>
    </location>
</feature>
<evidence type="ECO:0000256" key="1">
    <source>
        <dbReference type="SAM" id="MobiDB-lite"/>
    </source>
</evidence>
<dbReference type="EMBL" id="HG992981">
    <property type="protein sequence ID" value="CAE7179714.1"/>
    <property type="molecule type" value="Genomic_DNA"/>
</dbReference>
<dbReference type="Proteomes" id="UP000472372">
    <property type="component" value="Chromosome 5"/>
</dbReference>
<feature type="region of interest" description="Disordered" evidence="1">
    <location>
        <begin position="286"/>
        <end position="309"/>
    </location>
</feature>
<dbReference type="PANTHER" id="PTHR37543:SF1">
    <property type="entry name" value="CCCH ZINC FINGER DNA BINDING PROTEIN (AFU_ORTHOLOGUE AFUA_5G12760)"/>
    <property type="match status" value="1"/>
</dbReference>
<dbReference type="InterPro" id="IPR057683">
    <property type="entry name" value="DUF7923"/>
</dbReference>
<evidence type="ECO:0000259" key="3">
    <source>
        <dbReference type="Pfam" id="PF25542"/>
    </source>
</evidence>
<feature type="domain" description="Tandem CCCH zinc finger" evidence="4">
    <location>
        <begin position="364"/>
        <end position="415"/>
    </location>
</feature>
<evidence type="ECO:0000259" key="4">
    <source>
        <dbReference type="Pfam" id="PF25543"/>
    </source>
</evidence>
<sequence length="457" mass="51137">MHDIQDLMDLDGDYSTSNPDNASVLRDFEGVLSKCREAMSSSDSRYEELLAKYNELESKVVGRVMQDTATPQTLTSQFVVVLVDAHSHKFRGNYIYGAESGGSQAAKLLKEATLKYINDYHPTIGSSCIHARIYANLKRLSVDVSKRRDNSNRKLKLPHYPRALGAFAAGFSRADAWFEYIDVVEEEDVQRKITALFRSYTKNPQCAHVFLAASGSEHYTRLVDGHHNCTDKFTMIPGGLQGNSVYPDARLTTFANVFEQASSGRAPTNISCNDAETLKKLSKVTTGQKGTHSIPETRAGIPVNSDGDRIDDYMVPPTNSQWSIYEARVSENKLCTPFHLANGCENRTTCTYDHDRITPTITYCLRYTLRKVPCRKRGACRIQGCFMGHCCRNTACKDGKIRRCKLTPQMHGVDMRVADWVQPGDYEGGVKEEETEREEHETSAEPSGVRTGILIDI</sequence>
<feature type="domain" description="C3H1-type" evidence="3">
    <location>
        <begin position="327"/>
        <end position="357"/>
    </location>
</feature>
<dbReference type="Pfam" id="PF25542">
    <property type="entry name" value="zf-CCCH_12"/>
    <property type="match status" value="1"/>
</dbReference>